<sequence>MLNLLITARIEQTLESCERERKSGFDRFDRYDSCTETPCCAVRSTTEFWTKSSMMFDYMLGLKIDDFLERCLQTQMFKLGPDKYSHLARFLVRQRSVYASRSSSSVRISRSTSTSRSSCPSAMAVRDAKNMKKGQNGGGAADEEKD</sequence>
<evidence type="ECO:0000256" key="1">
    <source>
        <dbReference type="SAM" id="MobiDB-lite"/>
    </source>
</evidence>
<dbReference type="AlphaFoldDB" id="B0W3L9"/>
<dbReference type="InParanoid" id="B0W3L9"/>
<proteinExistence type="predicted"/>
<evidence type="ECO:0000313" key="2">
    <source>
        <dbReference type="EMBL" id="EDS31805.1"/>
    </source>
</evidence>
<dbReference type="EnsemblMetazoa" id="CPIJ001405-RA">
    <property type="protein sequence ID" value="CPIJ001405-PA"/>
    <property type="gene ID" value="CPIJ001405"/>
</dbReference>
<dbReference type="GO" id="GO:0005840">
    <property type="term" value="C:ribosome"/>
    <property type="evidence" value="ECO:0007669"/>
    <property type="project" value="UniProtKB-KW"/>
</dbReference>
<keyword evidence="2" id="KW-0689">Ribosomal protein</keyword>
<name>B0W3L9_CULQU</name>
<dbReference type="HOGENOM" id="CLU_1779257_0_0_1"/>
<evidence type="ECO:0000313" key="4">
    <source>
        <dbReference type="Proteomes" id="UP000002320"/>
    </source>
</evidence>
<reference evidence="3" key="2">
    <citation type="submission" date="2021-02" db="UniProtKB">
        <authorList>
            <consortium name="EnsemblMetazoa"/>
        </authorList>
    </citation>
    <scope>IDENTIFICATION</scope>
    <source>
        <strain evidence="3">JHB</strain>
    </source>
</reference>
<keyword evidence="4" id="KW-1185">Reference proteome</keyword>
<organism>
    <name type="scientific">Culex quinquefasciatus</name>
    <name type="common">Southern house mosquito</name>
    <name type="synonym">Culex pungens</name>
    <dbReference type="NCBI Taxonomy" id="7176"/>
    <lineage>
        <taxon>Eukaryota</taxon>
        <taxon>Metazoa</taxon>
        <taxon>Ecdysozoa</taxon>
        <taxon>Arthropoda</taxon>
        <taxon>Hexapoda</taxon>
        <taxon>Insecta</taxon>
        <taxon>Pterygota</taxon>
        <taxon>Neoptera</taxon>
        <taxon>Endopterygota</taxon>
        <taxon>Diptera</taxon>
        <taxon>Nematocera</taxon>
        <taxon>Culicoidea</taxon>
        <taxon>Culicidae</taxon>
        <taxon>Culicinae</taxon>
        <taxon>Culicini</taxon>
        <taxon>Culex</taxon>
        <taxon>Culex</taxon>
    </lineage>
</organism>
<dbReference type="STRING" id="7176.B0W3L9"/>
<feature type="region of interest" description="Disordered" evidence="1">
    <location>
        <begin position="100"/>
        <end position="146"/>
    </location>
</feature>
<dbReference type="KEGG" id="cqu:CpipJ_CPIJ001405"/>
<dbReference type="eggNOG" id="KOG3301">
    <property type="taxonomic scope" value="Eukaryota"/>
</dbReference>
<keyword evidence="2" id="KW-0687">Ribonucleoprotein</keyword>
<evidence type="ECO:0000313" key="3">
    <source>
        <dbReference type="EnsemblMetazoa" id="CPIJ001405-PA"/>
    </source>
</evidence>
<feature type="compositionally biased region" description="Low complexity" evidence="1">
    <location>
        <begin position="100"/>
        <end position="118"/>
    </location>
</feature>
<dbReference type="Proteomes" id="UP000002320">
    <property type="component" value="Unassembled WGS sequence"/>
</dbReference>
<protein>
    <submittedName>
        <fullName evidence="2 3">40S ribosomal protein S9</fullName>
    </submittedName>
</protein>
<dbReference type="EMBL" id="DS231832">
    <property type="protein sequence ID" value="EDS31805.1"/>
    <property type="molecule type" value="Genomic_DNA"/>
</dbReference>
<gene>
    <name evidence="3" type="primary">6032762</name>
    <name evidence="2" type="ORF">CpipJ_CPIJ001405</name>
</gene>
<reference evidence="2" key="1">
    <citation type="submission" date="2007-03" db="EMBL/GenBank/DDBJ databases">
        <title>Annotation of Culex pipiens quinquefasciatus.</title>
        <authorList>
            <consortium name="The Broad Institute Genome Sequencing Platform"/>
            <person name="Atkinson P.W."/>
            <person name="Hemingway J."/>
            <person name="Christensen B.M."/>
            <person name="Higgs S."/>
            <person name="Kodira C."/>
            <person name="Hannick L."/>
            <person name="Megy K."/>
            <person name="O'Leary S."/>
            <person name="Pearson M."/>
            <person name="Haas B.J."/>
            <person name="Mauceli E."/>
            <person name="Wortman J.R."/>
            <person name="Lee N.H."/>
            <person name="Guigo R."/>
            <person name="Stanke M."/>
            <person name="Alvarado L."/>
            <person name="Amedeo P."/>
            <person name="Antoine C.H."/>
            <person name="Arensburger P."/>
            <person name="Bidwell S.L."/>
            <person name="Crawford M."/>
            <person name="Camaro F."/>
            <person name="Devon K."/>
            <person name="Engels R."/>
            <person name="Hammond M."/>
            <person name="Howarth C."/>
            <person name="Koehrsen M."/>
            <person name="Lawson D."/>
            <person name="Montgomery P."/>
            <person name="Nene V."/>
            <person name="Nusbaum C."/>
            <person name="Puiu D."/>
            <person name="Romero-Severson J."/>
            <person name="Severson D.W."/>
            <person name="Shumway M."/>
            <person name="Sisk P."/>
            <person name="Stolte C."/>
            <person name="Zeng Q."/>
            <person name="Eisenstadt E."/>
            <person name="Fraser-Liggett C."/>
            <person name="Strausberg R."/>
            <person name="Galagan J."/>
            <person name="Birren B."/>
            <person name="Collins F.H."/>
        </authorList>
    </citation>
    <scope>NUCLEOTIDE SEQUENCE [LARGE SCALE GENOMIC DNA]</scope>
    <source>
        <strain evidence="2">JHB</strain>
    </source>
</reference>
<accession>B0W3L9</accession>
<dbReference type="VEuPathDB" id="VectorBase:CPIJ001405"/>